<dbReference type="AlphaFoldDB" id="A0A2R6PXY8"/>
<dbReference type="InParanoid" id="A0A2R6PXY8"/>
<reference evidence="2" key="2">
    <citation type="journal article" date="2018" name="BMC Genomics">
        <title>A manually annotated Actinidia chinensis var. chinensis (kiwifruit) genome highlights the challenges associated with draft genomes and gene prediction in plants.</title>
        <authorList>
            <person name="Pilkington S.M."/>
            <person name="Crowhurst R."/>
            <person name="Hilario E."/>
            <person name="Nardozza S."/>
            <person name="Fraser L."/>
            <person name="Peng Y."/>
            <person name="Gunaseelan K."/>
            <person name="Simpson R."/>
            <person name="Tahir J."/>
            <person name="Deroles S.C."/>
            <person name="Templeton K."/>
            <person name="Luo Z."/>
            <person name="Davy M."/>
            <person name="Cheng C."/>
            <person name="McNeilage M."/>
            <person name="Scaglione D."/>
            <person name="Liu Y."/>
            <person name="Zhang Q."/>
            <person name="Datson P."/>
            <person name="De Silva N."/>
            <person name="Gardiner S.E."/>
            <person name="Bassett H."/>
            <person name="Chagne D."/>
            <person name="McCallum J."/>
            <person name="Dzierzon H."/>
            <person name="Deng C."/>
            <person name="Wang Y.Y."/>
            <person name="Barron L."/>
            <person name="Manako K."/>
            <person name="Bowen J."/>
            <person name="Foster T.M."/>
            <person name="Erridge Z.A."/>
            <person name="Tiffin H."/>
            <person name="Waite C.N."/>
            <person name="Davies K.M."/>
            <person name="Grierson E.P."/>
            <person name="Laing W.A."/>
            <person name="Kirk R."/>
            <person name="Chen X."/>
            <person name="Wood M."/>
            <person name="Montefiori M."/>
            <person name="Brummell D.A."/>
            <person name="Schwinn K.E."/>
            <person name="Catanach A."/>
            <person name="Fullerton C."/>
            <person name="Li D."/>
            <person name="Meiyalaghan S."/>
            <person name="Nieuwenhuizen N."/>
            <person name="Read N."/>
            <person name="Prakash R."/>
            <person name="Hunter D."/>
            <person name="Zhang H."/>
            <person name="McKenzie M."/>
            <person name="Knabel M."/>
            <person name="Harris A."/>
            <person name="Allan A.C."/>
            <person name="Gleave A."/>
            <person name="Chen A."/>
            <person name="Janssen B.J."/>
            <person name="Plunkett B."/>
            <person name="Ampomah-Dwamena C."/>
            <person name="Voogd C."/>
            <person name="Leif D."/>
            <person name="Lafferty D."/>
            <person name="Souleyre E.J.F."/>
            <person name="Varkonyi-Gasic E."/>
            <person name="Gambi F."/>
            <person name="Hanley J."/>
            <person name="Yao J.L."/>
            <person name="Cheung J."/>
            <person name="David K.M."/>
            <person name="Warren B."/>
            <person name="Marsh K."/>
            <person name="Snowden K.C."/>
            <person name="Lin-Wang K."/>
            <person name="Brian L."/>
            <person name="Martinez-Sanchez M."/>
            <person name="Wang M."/>
            <person name="Ileperuma N."/>
            <person name="Macnee N."/>
            <person name="Campin R."/>
            <person name="McAtee P."/>
            <person name="Drummond R.S.M."/>
            <person name="Espley R.V."/>
            <person name="Ireland H.S."/>
            <person name="Wu R."/>
            <person name="Atkinson R.G."/>
            <person name="Karunairetnam S."/>
            <person name="Bulley S."/>
            <person name="Chunkath S."/>
            <person name="Hanley Z."/>
            <person name="Storey R."/>
            <person name="Thrimawithana A.H."/>
            <person name="Thomson S."/>
            <person name="David C."/>
            <person name="Testolin R."/>
            <person name="Huang H."/>
            <person name="Hellens R.P."/>
            <person name="Schaffer R.J."/>
        </authorList>
    </citation>
    <scope>NUCLEOTIDE SEQUENCE [LARGE SCALE GENOMIC DNA]</scope>
    <source>
        <strain evidence="2">cv. Red5</strain>
    </source>
</reference>
<dbReference type="Gramene" id="PSR98621">
    <property type="protein sequence ID" value="PSR98621"/>
    <property type="gene ID" value="CEY00_Acc25140"/>
</dbReference>
<dbReference type="Proteomes" id="UP000241394">
    <property type="component" value="Chromosome LG22"/>
</dbReference>
<organism evidence="1 2">
    <name type="scientific">Actinidia chinensis var. chinensis</name>
    <name type="common">Chinese soft-hair kiwi</name>
    <dbReference type="NCBI Taxonomy" id="1590841"/>
    <lineage>
        <taxon>Eukaryota</taxon>
        <taxon>Viridiplantae</taxon>
        <taxon>Streptophyta</taxon>
        <taxon>Embryophyta</taxon>
        <taxon>Tracheophyta</taxon>
        <taxon>Spermatophyta</taxon>
        <taxon>Magnoliopsida</taxon>
        <taxon>eudicotyledons</taxon>
        <taxon>Gunneridae</taxon>
        <taxon>Pentapetalae</taxon>
        <taxon>asterids</taxon>
        <taxon>Ericales</taxon>
        <taxon>Actinidiaceae</taxon>
        <taxon>Actinidia</taxon>
    </lineage>
</organism>
<proteinExistence type="predicted"/>
<keyword evidence="2" id="KW-1185">Reference proteome</keyword>
<dbReference type="EMBL" id="NKQK01000022">
    <property type="protein sequence ID" value="PSR98621.1"/>
    <property type="molecule type" value="Genomic_DNA"/>
</dbReference>
<evidence type="ECO:0000313" key="1">
    <source>
        <dbReference type="EMBL" id="PSR98621.1"/>
    </source>
</evidence>
<dbReference type="OrthoDB" id="1658571at2759"/>
<protein>
    <submittedName>
        <fullName evidence="1">Growth arrest-specific protein</fullName>
    </submittedName>
</protein>
<name>A0A2R6PXY8_ACTCC</name>
<reference evidence="1 2" key="1">
    <citation type="submission" date="2017-07" db="EMBL/GenBank/DDBJ databases">
        <title>An improved, manually edited Actinidia chinensis var. chinensis (kiwifruit) genome highlights the challenges associated with draft genomes and gene prediction in plants.</title>
        <authorList>
            <person name="Pilkington S."/>
            <person name="Crowhurst R."/>
            <person name="Hilario E."/>
            <person name="Nardozza S."/>
            <person name="Fraser L."/>
            <person name="Peng Y."/>
            <person name="Gunaseelan K."/>
            <person name="Simpson R."/>
            <person name="Tahir J."/>
            <person name="Deroles S."/>
            <person name="Templeton K."/>
            <person name="Luo Z."/>
            <person name="Davy M."/>
            <person name="Cheng C."/>
            <person name="Mcneilage M."/>
            <person name="Scaglione D."/>
            <person name="Liu Y."/>
            <person name="Zhang Q."/>
            <person name="Datson P."/>
            <person name="De Silva N."/>
            <person name="Gardiner S."/>
            <person name="Bassett H."/>
            <person name="Chagne D."/>
            <person name="Mccallum J."/>
            <person name="Dzierzon H."/>
            <person name="Deng C."/>
            <person name="Wang Y.-Y."/>
            <person name="Barron N."/>
            <person name="Manako K."/>
            <person name="Bowen J."/>
            <person name="Foster T."/>
            <person name="Erridge Z."/>
            <person name="Tiffin H."/>
            <person name="Waite C."/>
            <person name="Davies K."/>
            <person name="Grierson E."/>
            <person name="Laing W."/>
            <person name="Kirk R."/>
            <person name="Chen X."/>
            <person name="Wood M."/>
            <person name="Montefiori M."/>
            <person name="Brummell D."/>
            <person name="Schwinn K."/>
            <person name="Catanach A."/>
            <person name="Fullerton C."/>
            <person name="Li D."/>
            <person name="Meiyalaghan S."/>
            <person name="Nieuwenhuizen N."/>
            <person name="Read N."/>
            <person name="Prakash R."/>
            <person name="Hunter D."/>
            <person name="Zhang H."/>
            <person name="Mckenzie M."/>
            <person name="Knabel M."/>
            <person name="Harris A."/>
            <person name="Allan A."/>
            <person name="Chen A."/>
            <person name="Janssen B."/>
            <person name="Plunkett B."/>
            <person name="Dwamena C."/>
            <person name="Voogd C."/>
            <person name="Leif D."/>
            <person name="Lafferty D."/>
            <person name="Souleyre E."/>
            <person name="Varkonyi-Gasic E."/>
            <person name="Gambi F."/>
            <person name="Hanley J."/>
            <person name="Yao J.-L."/>
            <person name="Cheung J."/>
            <person name="David K."/>
            <person name="Warren B."/>
            <person name="Marsh K."/>
            <person name="Snowden K."/>
            <person name="Lin-Wang K."/>
            <person name="Brian L."/>
            <person name="Martinez-Sanchez M."/>
            <person name="Wang M."/>
            <person name="Ileperuma N."/>
            <person name="Macnee N."/>
            <person name="Campin R."/>
            <person name="Mcatee P."/>
            <person name="Drummond R."/>
            <person name="Espley R."/>
            <person name="Ireland H."/>
            <person name="Wu R."/>
            <person name="Atkinson R."/>
            <person name="Karunairetnam S."/>
            <person name="Bulley S."/>
            <person name="Chunkath S."/>
            <person name="Hanley Z."/>
            <person name="Storey R."/>
            <person name="Thrimawithana A."/>
            <person name="Thomson S."/>
            <person name="David C."/>
            <person name="Testolin R."/>
        </authorList>
    </citation>
    <scope>NUCLEOTIDE SEQUENCE [LARGE SCALE GENOMIC DNA]</scope>
    <source>
        <strain evidence="2">cv. Red5</strain>
        <tissue evidence="1">Young leaf</tissue>
    </source>
</reference>
<evidence type="ECO:0000313" key="2">
    <source>
        <dbReference type="Proteomes" id="UP000241394"/>
    </source>
</evidence>
<sequence>MAILCLCENNKENIQHLSKQASKIEAMSKIPAKRRRRARHPLEDITNFFHPPPPPPTQSTPISNTTELFVSHRKLVHNPVQRKRRVENVPGFSIQMNVARVPEEGF</sequence>
<accession>A0A2R6PXY8</accession>
<gene>
    <name evidence="1" type="ORF">CEY00_Acc25140</name>
</gene>
<comment type="caution">
    <text evidence="1">The sequence shown here is derived from an EMBL/GenBank/DDBJ whole genome shotgun (WGS) entry which is preliminary data.</text>
</comment>